<gene>
    <name evidence="12" type="ORF">HHK36_033248</name>
</gene>
<keyword evidence="2 8" id="KW-0597">Phosphoprotein</keyword>
<dbReference type="CDD" id="cd17584">
    <property type="entry name" value="REC_typeB_ARR-like"/>
    <property type="match status" value="1"/>
</dbReference>
<dbReference type="SMART" id="SM00448">
    <property type="entry name" value="REC"/>
    <property type="match status" value="1"/>
</dbReference>
<keyword evidence="3" id="KW-0902">Two-component regulatory system</keyword>
<keyword evidence="5" id="KW-0010">Activator</keyword>
<dbReference type="InterPro" id="IPR006447">
    <property type="entry name" value="Myb_dom_plants"/>
</dbReference>
<dbReference type="NCBIfam" id="TIGR01557">
    <property type="entry name" value="myb_SHAQKYF"/>
    <property type="match status" value="1"/>
</dbReference>
<dbReference type="InterPro" id="IPR017930">
    <property type="entry name" value="Myb_dom"/>
</dbReference>
<evidence type="ECO:0000256" key="4">
    <source>
        <dbReference type="ARBA" id="ARBA00023015"/>
    </source>
</evidence>
<evidence type="ECO:0000256" key="8">
    <source>
        <dbReference type="PROSITE-ProRule" id="PRU00169"/>
    </source>
</evidence>
<evidence type="ECO:0008006" key="14">
    <source>
        <dbReference type="Google" id="ProtNLM"/>
    </source>
</evidence>
<evidence type="ECO:0000256" key="9">
    <source>
        <dbReference type="SAM" id="MobiDB-lite"/>
    </source>
</evidence>
<dbReference type="OrthoDB" id="21225at2759"/>
<dbReference type="GO" id="GO:0000160">
    <property type="term" value="P:phosphorelay signal transduction system"/>
    <property type="evidence" value="ECO:0007669"/>
    <property type="project" value="UniProtKB-KW"/>
</dbReference>
<feature type="region of interest" description="Disordered" evidence="9">
    <location>
        <begin position="177"/>
        <end position="208"/>
    </location>
</feature>
<evidence type="ECO:0000313" key="12">
    <source>
        <dbReference type="EMBL" id="KAF8364776.1"/>
    </source>
</evidence>
<reference evidence="12 13" key="1">
    <citation type="submission" date="2020-04" db="EMBL/GenBank/DDBJ databases">
        <title>Plant Genome Project.</title>
        <authorList>
            <person name="Zhang R.-G."/>
        </authorList>
    </citation>
    <scope>NUCLEOTIDE SEQUENCE [LARGE SCALE GENOMIC DNA]</scope>
    <source>
        <strain evidence="12">YNK0</strain>
        <tissue evidence="12">Leaf</tissue>
    </source>
</reference>
<keyword evidence="7" id="KW-0539">Nucleus</keyword>
<organism evidence="12 13">
    <name type="scientific">Tetracentron sinense</name>
    <name type="common">Spur-leaf</name>
    <dbReference type="NCBI Taxonomy" id="13715"/>
    <lineage>
        <taxon>Eukaryota</taxon>
        <taxon>Viridiplantae</taxon>
        <taxon>Streptophyta</taxon>
        <taxon>Embryophyta</taxon>
        <taxon>Tracheophyta</taxon>
        <taxon>Spermatophyta</taxon>
        <taxon>Magnoliopsida</taxon>
        <taxon>Trochodendrales</taxon>
        <taxon>Trochodendraceae</taxon>
        <taxon>Tetracentron</taxon>
    </lineage>
</organism>
<dbReference type="InterPro" id="IPR011006">
    <property type="entry name" value="CheY-like_superfamily"/>
</dbReference>
<dbReference type="SUPFAM" id="SSF46689">
    <property type="entry name" value="Homeodomain-like"/>
    <property type="match status" value="1"/>
</dbReference>
<protein>
    <recommendedName>
        <fullName evidence="14">Two-component response regulator</fullName>
    </recommendedName>
</protein>
<feature type="domain" description="Response regulatory" evidence="10">
    <location>
        <begin position="22"/>
        <end position="137"/>
    </location>
</feature>
<sequence length="637" mass="70029">MEGEIVTSVQSSKTKTFPKGVRILVVDDDSTCLAIIASMLRSCKYEVVAVNQSMDALSKLREKEGGFDLILTDVHMPDMDGFELLKYAEEELNLPVIMMSSDDKESIMLRGLESGAAFYLVKPVTLDDLKMLWQYAVVMKKDVTREVEQTGSVGGSSSSGKVYEAEDMECASSVNAGNCRQKKSKRKTTKEMDADEEENKDDSTSDKKARVVWTNELHNQFLKAMDQLGIENAVPKKLLEVMNAPGLTRENIASHLQKYRIFLKRVQEASQSLEPNLARNLASGALKSSFASGHPLLMFNRRQGFPRYPEQQHLTSFQPGLRENFQGLNAPNPMSSFSPTSYLNQEASSSNSISHMRYGQSLLMSNQGNQLQQPLLGTASFLNQEHDPNHIGFGRETHNACLGSSLYGDVSSGLARTTDTAQMIHQTPQARMGFFTNGSLDNNSSTFGLEHGNSNVPSIRDMGSFGNPNQLPNFNNTNINCPGIQMSSITEQVGLGQMGSIGGEETHNYSYNLMDENCNGNMTTEVENSCYATQGVSSGGGFGSTNQFPTMFTSYIQQAAPPPPLPPLQQQQISLGPDGGEDDDLFDLIKSCSTFDNNSLLQPFDESDLGDIIFKQVDESPNQACLMLTSIQVYFSI</sequence>
<proteinExistence type="predicted"/>
<accession>A0A834Y8Z6</accession>
<keyword evidence="4" id="KW-0805">Transcription regulation</keyword>
<keyword evidence="13" id="KW-1185">Reference proteome</keyword>
<dbReference type="InterPro" id="IPR009057">
    <property type="entry name" value="Homeodomain-like_sf"/>
</dbReference>
<dbReference type="Gene3D" id="1.10.10.60">
    <property type="entry name" value="Homeodomain-like"/>
    <property type="match status" value="1"/>
</dbReference>
<evidence type="ECO:0000256" key="1">
    <source>
        <dbReference type="ARBA" id="ARBA00004123"/>
    </source>
</evidence>
<dbReference type="AlphaFoldDB" id="A0A834Y8Z6"/>
<dbReference type="Gene3D" id="3.40.50.2300">
    <property type="match status" value="1"/>
</dbReference>
<dbReference type="PROSITE" id="PS51294">
    <property type="entry name" value="HTH_MYB"/>
    <property type="match status" value="1"/>
</dbReference>
<dbReference type="GO" id="GO:0005634">
    <property type="term" value="C:nucleus"/>
    <property type="evidence" value="ECO:0007669"/>
    <property type="project" value="UniProtKB-SubCell"/>
</dbReference>
<comment type="subcellular location">
    <subcellularLocation>
        <location evidence="1">Nucleus</location>
    </subcellularLocation>
</comment>
<keyword evidence="6" id="KW-0804">Transcription</keyword>
<dbReference type="InterPro" id="IPR001005">
    <property type="entry name" value="SANT/Myb"/>
</dbReference>
<evidence type="ECO:0000313" key="13">
    <source>
        <dbReference type="Proteomes" id="UP000655225"/>
    </source>
</evidence>
<evidence type="ECO:0000256" key="7">
    <source>
        <dbReference type="ARBA" id="ARBA00023242"/>
    </source>
</evidence>
<dbReference type="PANTHER" id="PTHR43874">
    <property type="entry name" value="TWO-COMPONENT RESPONSE REGULATOR"/>
    <property type="match status" value="1"/>
</dbReference>
<comment type="caution">
    <text evidence="12">The sequence shown here is derived from an EMBL/GenBank/DDBJ whole genome shotgun (WGS) entry which is preliminary data.</text>
</comment>
<dbReference type="GO" id="GO:0003677">
    <property type="term" value="F:DNA binding"/>
    <property type="evidence" value="ECO:0007669"/>
    <property type="project" value="InterPro"/>
</dbReference>
<feature type="domain" description="HTH myb-type" evidence="11">
    <location>
        <begin position="205"/>
        <end position="264"/>
    </location>
</feature>
<dbReference type="Pfam" id="PF00249">
    <property type="entry name" value="Myb_DNA-binding"/>
    <property type="match status" value="1"/>
</dbReference>
<evidence type="ECO:0000259" key="11">
    <source>
        <dbReference type="PROSITE" id="PS51294"/>
    </source>
</evidence>
<evidence type="ECO:0000256" key="3">
    <source>
        <dbReference type="ARBA" id="ARBA00023012"/>
    </source>
</evidence>
<dbReference type="FunFam" id="1.10.10.60:FF:000007">
    <property type="entry name" value="Two-component response regulator"/>
    <property type="match status" value="1"/>
</dbReference>
<dbReference type="InterPro" id="IPR001789">
    <property type="entry name" value="Sig_transdc_resp-reg_receiver"/>
</dbReference>
<dbReference type="Proteomes" id="UP000655225">
    <property type="component" value="Unassembled WGS sequence"/>
</dbReference>
<dbReference type="EMBL" id="JABCRI010001277">
    <property type="protein sequence ID" value="KAF8364776.1"/>
    <property type="molecule type" value="Genomic_DNA"/>
</dbReference>
<dbReference type="InterPro" id="IPR045279">
    <property type="entry name" value="ARR-like"/>
</dbReference>
<evidence type="ECO:0000256" key="6">
    <source>
        <dbReference type="ARBA" id="ARBA00023163"/>
    </source>
</evidence>
<dbReference type="PANTHER" id="PTHR43874:SF19">
    <property type="entry name" value="RESPONSE REGULATOR 23-RELATED"/>
    <property type="match status" value="1"/>
</dbReference>
<dbReference type="Pfam" id="PF00072">
    <property type="entry name" value="Response_reg"/>
    <property type="match status" value="1"/>
</dbReference>
<evidence type="ECO:0000256" key="2">
    <source>
        <dbReference type="ARBA" id="ARBA00022553"/>
    </source>
</evidence>
<name>A0A834Y8Z6_TETSI</name>
<dbReference type="OMA" id="TCEHATI"/>
<dbReference type="GO" id="GO:0009736">
    <property type="term" value="P:cytokinin-activated signaling pathway"/>
    <property type="evidence" value="ECO:0007669"/>
    <property type="project" value="InterPro"/>
</dbReference>
<feature type="modified residue" description="4-aspartylphosphate" evidence="8">
    <location>
        <position position="73"/>
    </location>
</feature>
<dbReference type="PROSITE" id="PS50110">
    <property type="entry name" value="RESPONSE_REGULATORY"/>
    <property type="match status" value="1"/>
</dbReference>
<evidence type="ECO:0000256" key="5">
    <source>
        <dbReference type="ARBA" id="ARBA00023159"/>
    </source>
</evidence>
<evidence type="ECO:0000259" key="10">
    <source>
        <dbReference type="PROSITE" id="PS50110"/>
    </source>
</evidence>
<dbReference type="SUPFAM" id="SSF52172">
    <property type="entry name" value="CheY-like"/>
    <property type="match status" value="1"/>
</dbReference>